<protein>
    <recommendedName>
        <fullName evidence="4">NfeD-like C-terminal domain-containing protein</fullName>
    </recommendedName>
</protein>
<feature type="transmembrane region" description="Helical" evidence="1">
    <location>
        <begin position="86"/>
        <end position="108"/>
    </location>
</feature>
<feature type="transmembrane region" description="Helical" evidence="1">
    <location>
        <begin position="20"/>
        <end position="40"/>
    </location>
</feature>
<dbReference type="InterPro" id="IPR012340">
    <property type="entry name" value="NA-bd_OB-fold"/>
</dbReference>
<name>A0A098S840_9BACT</name>
<keyword evidence="1" id="KW-0472">Membrane</keyword>
<proteinExistence type="predicted"/>
<dbReference type="OrthoDB" id="1495861at2"/>
<keyword evidence="3" id="KW-1185">Reference proteome</keyword>
<dbReference type="RefSeq" id="WP_044219658.1">
    <property type="nucleotide sequence ID" value="NZ_CAKZLC010000121.1"/>
</dbReference>
<keyword evidence="1" id="KW-1133">Transmembrane helix</keyword>
<organism evidence="2 3">
    <name type="scientific">Phaeodactylibacter xiamenensis</name>
    <dbReference type="NCBI Taxonomy" id="1524460"/>
    <lineage>
        <taxon>Bacteria</taxon>
        <taxon>Pseudomonadati</taxon>
        <taxon>Bacteroidota</taxon>
        <taxon>Saprospiria</taxon>
        <taxon>Saprospirales</taxon>
        <taxon>Haliscomenobacteraceae</taxon>
        <taxon>Phaeodactylibacter</taxon>
    </lineage>
</organism>
<comment type="caution">
    <text evidence="2">The sequence shown here is derived from an EMBL/GenBank/DDBJ whole genome shotgun (WGS) entry which is preliminary data.</text>
</comment>
<sequence length="200" mass="21745">MPGLFFSNWWEALSVLQQSLWLVAVAGTLLLIILIAMSLLDPETEAEASARLSRVFNPRTILTFLTFFGWVGLLISYTSLAQHYVIAGGALAGLIAAAMAKAVTLMLLRLAPRPVVANPQGLVQSTGRVLYTVPSHRNGFGKVHLNVKGAPYEIEAMTAGMELRRGSSVRVVDVIEEGRVLVVEPLEDKGYPHEEHGLGR</sequence>
<dbReference type="Gene3D" id="2.40.50.140">
    <property type="entry name" value="Nucleic acid-binding proteins"/>
    <property type="match status" value="1"/>
</dbReference>
<dbReference type="Proteomes" id="UP000029736">
    <property type="component" value="Unassembled WGS sequence"/>
</dbReference>
<accession>A0A098S840</accession>
<evidence type="ECO:0000256" key="1">
    <source>
        <dbReference type="SAM" id="Phobius"/>
    </source>
</evidence>
<gene>
    <name evidence="2" type="ORF">IX84_10745</name>
</gene>
<feature type="transmembrane region" description="Helical" evidence="1">
    <location>
        <begin position="61"/>
        <end position="80"/>
    </location>
</feature>
<dbReference type="STRING" id="1524460.IX84_10745"/>
<keyword evidence="1" id="KW-0812">Transmembrane</keyword>
<evidence type="ECO:0000313" key="2">
    <source>
        <dbReference type="EMBL" id="KGE88275.1"/>
    </source>
</evidence>
<dbReference type="EMBL" id="JPOS01000020">
    <property type="protein sequence ID" value="KGE88275.1"/>
    <property type="molecule type" value="Genomic_DNA"/>
</dbReference>
<reference evidence="2 3" key="1">
    <citation type="journal article" date="2014" name="Int. J. Syst. Evol. Microbiol.">
        <title>Phaeodactylibacter xiamenensis gen. nov., sp. nov., a member of the family Saprospiraceae isolated from the marine alga Phaeodactylum tricornutum.</title>
        <authorList>
            <person name="Chen Z.Jr."/>
            <person name="Lei X."/>
            <person name="Lai Q."/>
            <person name="Li Y."/>
            <person name="Zhang B."/>
            <person name="Zhang J."/>
            <person name="Zhang H."/>
            <person name="Yang L."/>
            <person name="Zheng W."/>
            <person name="Tian Y."/>
            <person name="Yu Z."/>
            <person name="Xu H.Jr."/>
            <person name="Zheng T."/>
        </authorList>
    </citation>
    <scope>NUCLEOTIDE SEQUENCE [LARGE SCALE GENOMIC DNA]</scope>
    <source>
        <strain evidence="2 3">KD52</strain>
    </source>
</reference>
<dbReference type="AlphaFoldDB" id="A0A098S840"/>
<evidence type="ECO:0008006" key="4">
    <source>
        <dbReference type="Google" id="ProtNLM"/>
    </source>
</evidence>
<evidence type="ECO:0000313" key="3">
    <source>
        <dbReference type="Proteomes" id="UP000029736"/>
    </source>
</evidence>